<dbReference type="STRING" id="1464123.SAMN05444126_1514"/>
<dbReference type="PANTHER" id="PTHR21666">
    <property type="entry name" value="PEPTIDASE-RELATED"/>
    <property type="match status" value="1"/>
</dbReference>
<feature type="chain" id="PRO_5011469119" evidence="2">
    <location>
        <begin position="22"/>
        <end position="378"/>
    </location>
</feature>
<dbReference type="SUPFAM" id="SSF51261">
    <property type="entry name" value="Duplicated hybrid motif"/>
    <property type="match status" value="1"/>
</dbReference>
<dbReference type="Proteomes" id="UP000199318">
    <property type="component" value="Unassembled WGS sequence"/>
</dbReference>
<dbReference type="InterPro" id="IPR016047">
    <property type="entry name" value="M23ase_b-sheet_dom"/>
</dbReference>
<dbReference type="Pfam" id="PF01551">
    <property type="entry name" value="Peptidase_M23"/>
    <property type="match status" value="1"/>
</dbReference>
<sequence length="378" mass="42567">MKRTVMISIAGMLLAAGCSTAENETEISSENTERENNSVANNDANDKNSNAEEKNEKDNSRYMLETHALNDDESFVSLKDLAERIDAELEADETDRTADLKVGNHSFFFVEGVPVVERDGIYLPSDDVTFRIEDGTPYVSKEFLQVGFEKEFEADQGIVSFNWEDSLTEAIGEPKDDGFNLEDLSQEEMKDYLSFMASPIENATVSTESSHLPGAPRDYRNGEHEGIDWYDHTSAADITTETPVLAQAEGEVVRADHDFEDYQSHDERNEDLAIAEDEGYTPEYILDRLRGQQVWVQYPDGVMMRYAHLDDIPEEIEVGQTVDEDTKIGYVGNSGTSGALDEDGSGLHLHHDLLIYGELFWQPYTLEETAEIIHYLWG</sequence>
<keyword evidence="5" id="KW-1185">Reference proteome</keyword>
<feature type="signal peptide" evidence="2">
    <location>
        <begin position="1"/>
        <end position="21"/>
    </location>
</feature>
<dbReference type="CDD" id="cd12797">
    <property type="entry name" value="M23_peptidase"/>
    <property type="match status" value="1"/>
</dbReference>
<comment type="caution">
    <text evidence="4">The sequence shown here is derived from an EMBL/GenBank/DDBJ whole genome shotgun (WGS) entry which is preliminary data.</text>
</comment>
<dbReference type="InterPro" id="IPR050570">
    <property type="entry name" value="Cell_wall_metabolism_enzyme"/>
</dbReference>
<accession>A0A1H9WVP2</accession>
<organism evidence="4 5">
    <name type="scientific">Salisediminibacterium halotolerans</name>
    <dbReference type="NCBI Taxonomy" id="517425"/>
    <lineage>
        <taxon>Bacteria</taxon>
        <taxon>Bacillati</taxon>
        <taxon>Bacillota</taxon>
        <taxon>Bacilli</taxon>
        <taxon>Bacillales</taxon>
        <taxon>Bacillaceae</taxon>
        <taxon>Salisediminibacterium</taxon>
    </lineage>
</organism>
<gene>
    <name evidence="4" type="ORF">SAMN05444126_1514</name>
</gene>
<dbReference type="PANTHER" id="PTHR21666:SF270">
    <property type="entry name" value="MUREIN HYDROLASE ACTIVATOR ENVC"/>
    <property type="match status" value="1"/>
</dbReference>
<feature type="domain" description="M23ase beta-sheet core" evidence="3">
    <location>
        <begin position="237"/>
        <end position="351"/>
    </location>
</feature>
<feature type="compositionally biased region" description="Basic and acidic residues" evidence="1">
    <location>
        <begin position="44"/>
        <end position="59"/>
    </location>
</feature>
<evidence type="ECO:0000313" key="4">
    <source>
        <dbReference type="EMBL" id="SES37894.1"/>
    </source>
</evidence>
<dbReference type="PROSITE" id="PS51257">
    <property type="entry name" value="PROKAR_LIPOPROTEIN"/>
    <property type="match status" value="1"/>
</dbReference>
<evidence type="ECO:0000313" key="5">
    <source>
        <dbReference type="Proteomes" id="UP000199318"/>
    </source>
</evidence>
<dbReference type="Gene3D" id="2.70.70.10">
    <property type="entry name" value="Glucose Permease (Domain IIA)"/>
    <property type="match status" value="1"/>
</dbReference>
<feature type="compositionally biased region" description="Low complexity" evidence="1">
    <location>
        <begin position="19"/>
        <end position="30"/>
    </location>
</feature>
<evidence type="ECO:0000256" key="2">
    <source>
        <dbReference type="SAM" id="SignalP"/>
    </source>
</evidence>
<dbReference type="GO" id="GO:0004222">
    <property type="term" value="F:metalloendopeptidase activity"/>
    <property type="evidence" value="ECO:0007669"/>
    <property type="project" value="TreeGrafter"/>
</dbReference>
<feature type="region of interest" description="Disordered" evidence="1">
    <location>
        <begin position="19"/>
        <end position="59"/>
    </location>
</feature>
<keyword evidence="2" id="KW-0732">Signal</keyword>
<evidence type="ECO:0000259" key="3">
    <source>
        <dbReference type="Pfam" id="PF01551"/>
    </source>
</evidence>
<protein>
    <submittedName>
        <fullName evidence="4">Peptidase family M23</fullName>
    </submittedName>
</protein>
<proteinExistence type="predicted"/>
<reference evidence="5" key="1">
    <citation type="submission" date="2016-10" db="EMBL/GenBank/DDBJ databases">
        <authorList>
            <person name="de Groot N.N."/>
        </authorList>
    </citation>
    <scope>NUCLEOTIDE SEQUENCE [LARGE SCALE GENOMIC DNA]</scope>
    <source>
        <strain evidence="5">10nlg</strain>
    </source>
</reference>
<name>A0A1H9WVP2_9BACI</name>
<evidence type="ECO:0000256" key="1">
    <source>
        <dbReference type="SAM" id="MobiDB-lite"/>
    </source>
</evidence>
<dbReference type="AlphaFoldDB" id="A0A1H9WVP2"/>
<dbReference type="EMBL" id="FOGV01000051">
    <property type="protein sequence ID" value="SES37894.1"/>
    <property type="molecule type" value="Genomic_DNA"/>
</dbReference>
<dbReference type="RefSeq" id="WP_158638203.1">
    <property type="nucleotide sequence ID" value="NZ_BJVE01000086.1"/>
</dbReference>
<dbReference type="InterPro" id="IPR011055">
    <property type="entry name" value="Dup_hybrid_motif"/>
</dbReference>